<organism evidence="1 2">
    <name type="scientific">Lyophyllum shimeji</name>
    <name type="common">Hon-shimeji</name>
    <name type="synonym">Tricholoma shimeji</name>
    <dbReference type="NCBI Taxonomy" id="47721"/>
    <lineage>
        <taxon>Eukaryota</taxon>
        <taxon>Fungi</taxon>
        <taxon>Dikarya</taxon>
        <taxon>Basidiomycota</taxon>
        <taxon>Agaricomycotina</taxon>
        <taxon>Agaricomycetes</taxon>
        <taxon>Agaricomycetidae</taxon>
        <taxon>Agaricales</taxon>
        <taxon>Tricholomatineae</taxon>
        <taxon>Lyophyllaceae</taxon>
        <taxon>Lyophyllum</taxon>
    </lineage>
</organism>
<sequence>MTTPDIVVAEGDAIQVTTSGSNVLTSQFLVAGEYRAKCFEKANQTVEILAGSPGAPYPKTARPKAWRELMPPITSTFPIILPSSWTLRVSFVPSIFLRHLSFQPIV</sequence>
<evidence type="ECO:0000313" key="2">
    <source>
        <dbReference type="Proteomes" id="UP001063166"/>
    </source>
</evidence>
<gene>
    <name evidence="1" type="ORF">LshimejAT787_1103260</name>
</gene>
<accession>A0A9P3UTM5</accession>
<keyword evidence="2" id="KW-1185">Reference proteome</keyword>
<reference evidence="1" key="1">
    <citation type="submission" date="2022-07" db="EMBL/GenBank/DDBJ databases">
        <title>The genome of Lyophyllum shimeji provides insight into the initial evolution of ectomycorrhizal fungal genome.</title>
        <authorList>
            <person name="Kobayashi Y."/>
            <person name="Shibata T."/>
            <person name="Hirakawa H."/>
            <person name="Shigenobu S."/>
            <person name="Nishiyama T."/>
            <person name="Yamada A."/>
            <person name="Hasebe M."/>
            <person name="Kawaguchi M."/>
        </authorList>
    </citation>
    <scope>NUCLEOTIDE SEQUENCE</scope>
    <source>
        <strain evidence="1">AT787</strain>
    </source>
</reference>
<name>A0A9P3UTM5_LYOSH</name>
<dbReference type="Proteomes" id="UP001063166">
    <property type="component" value="Unassembled WGS sequence"/>
</dbReference>
<dbReference type="EMBL" id="BRPK01000011">
    <property type="protein sequence ID" value="GLB42311.1"/>
    <property type="molecule type" value="Genomic_DNA"/>
</dbReference>
<proteinExistence type="predicted"/>
<dbReference type="AlphaFoldDB" id="A0A9P3UTM5"/>
<evidence type="ECO:0000313" key="1">
    <source>
        <dbReference type="EMBL" id="GLB42311.1"/>
    </source>
</evidence>
<protein>
    <submittedName>
        <fullName evidence="1">Uncharacterized protein</fullName>
    </submittedName>
</protein>
<comment type="caution">
    <text evidence="1">The sequence shown here is derived from an EMBL/GenBank/DDBJ whole genome shotgun (WGS) entry which is preliminary data.</text>
</comment>